<keyword evidence="1" id="KW-0472">Membrane</keyword>
<reference evidence="2 3" key="1">
    <citation type="submission" date="2022-01" db="EMBL/GenBank/DDBJ databases">
        <title>Whole genome-based taxonomy of the Shewanellaceae.</title>
        <authorList>
            <person name="Martin-Rodriguez A.J."/>
        </authorList>
    </citation>
    <scope>NUCLEOTIDE SEQUENCE [LARGE SCALE GENOMIC DNA]</scope>
    <source>
        <strain evidence="2 3">DSM 17177</strain>
    </source>
</reference>
<feature type="transmembrane region" description="Helical" evidence="1">
    <location>
        <begin position="41"/>
        <end position="60"/>
    </location>
</feature>
<evidence type="ECO:0000313" key="3">
    <source>
        <dbReference type="Proteomes" id="UP001203423"/>
    </source>
</evidence>
<comment type="caution">
    <text evidence="2">The sequence shown here is derived from an EMBL/GenBank/DDBJ whole genome shotgun (WGS) entry which is preliminary data.</text>
</comment>
<keyword evidence="3" id="KW-1185">Reference proteome</keyword>
<evidence type="ECO:0008006" key="4">
    <source>
        <dbReference type="Google" id="ProtNLM"/>
    </source>
</evidence>
<sequence>MEWSLAYDAVKWTYYDALLLITMIVIICFWGVIVRFKHPSILSWLVVGMGLVILGGVTYISRVQAFQLSQLLDSRLDVEIVQGPFEYGQYHFPYSADYGVDYREIMIGGKKLRLYHSGYLKNNRCYRQFYRSNTLQNASHLRLHIYWYDYYLEYKEQSINLRTPCILKIEAKYLTL</sequence>
<evidence type="ECO:0000256" key="1">
    <source>
        <dbReference type="SAM" id="Phobius"/>
    </source>
</evidence>
<proteinExistence type="predicted"/>
<dbReference type="Proteomes" id="UP001203423">
    <property type="component" value="Unassembled WGS sequence"/>
</dbReference>
<accession>A0ABT0LJ88</accession>
<keyword evidence="1" id="KW-0812">Transmembrane</keyword>
<dbReference type="RefSeq" id="WP_248943210.1">
    <property type="nucleotide sequence ID" value="NZ_JAKIKS010000211.1"/>
</dbReference>
<name>A0ABT0LJ88_9GAMM</name>
<feature type="transmembrane region" description="Helical" evidence="1">
    <location>
        <begin position="12"/>
        <end position="34"/>
    </location>
</feature>
<evidence type="ECO:0000313" key="2">
    <source>
        <dbReference type="EMBL" id="MCL1127777.1"/>
    </source>
</evidence>
<protein>
    <recommendedName>
        <fullName evidence="4">DUF3592 domain-containing protein</fullName>
    </recommendedName>
</protein>
<dbReference type="EMBL" id="JAKIKS010000211">
    <property type="protein sequence ID" value="MCL1127777.1"/>
    <property type="molecule type" value="Genomic_DNA"/>
</dbReference>
<keyword evidence="1" id="KW-1133">Transmembrane helix</keyword>
<organism evidence="2 3">
    <name type="scientific">Shewanella surugensis</name>
    <dbReference type="NCBI Taxonomy" id="212020"/>
    <lineage>
        <taxon>Bacteria</taxon>
        <taxon>Pseudomonadati</taxon>
        <taxon>Pseudomonadota</taxon>
        <taxon>Gammaproteobacteria</taxon>
        <taxon>Alteromonadales</taxon>
        <taxon>Shewanellaceae</taxon>
        <taxon>Shewanella</taxon>
    </lineage>
</organism>
<gene>
    <name evidence="2" type="ORF">L2764_25755</name>
</gene>